<dbReference type="InterPro" id="IPR043926">
    <property type="entry name" value="ABCG_dom"/>
</dbReference>
<evidence type="ECO:0000256" key="6">
    <source>
        <dbReference type="ARBA" id="ARBA00022840"/>
    </source>
</evidence>
<evidence type="ECO:0000256" key="5">
    <source>
        <dbReference type="ARBA" id="ARBA00022741"/>
    </source>
</evidence>
<dbReference type="GO" id="GO:0016887">
    <property type="term" value="F:ATP hydrolysis activity"/>
    <property type="evidence" value="ECO:0007669"/>
    <property type="project" value="InterPro"/>
</dbReference>
<evidence type="ECO:0000313" key="13">
    <source>
        <dbReference type="Proteomes" id="UP000241462"/>
    </source>
</evidence>
<dbReference type="InterPro" id="IPR017871">
    <property type="entry name" value="ABC_transporter-like_CS"/>
</dbReference>
<evidence type="ECO:0000259" key="11">
    <source>
        <dbReference type="PROSITE" id="PS50893"/>
    </source>
</evidence>
<dbReference type="STRING" id="2025994.A0A2T2ZU23"/>
<feature type="transmembrane region" description="Helical" evidence="10">
    <location>
        <begin position="568"/>
        <end position="590"/>
    </location>
</feature>
<dbReference type="PROSITE" id="PS00211">
    <property type="entry name" value="ABC_TRANSPORTER_1"/>
    <property type="match status" value="1"/>
</dbReference>
<dbReference type="CDD" id="cd03232">
    <property type="entry name" value="ABCG_PDR_domain2"/>
    <property type="match status" value="1"/>
</dbReference>
<dbReference type="CDD" id="cd03233">
    <property type="entry name" value="ABCG_PDR_domain1"/>
    <property type="match status" value="1"/>
</dbReference>
<evidence type="ECO:0000256" key="10">
    <source>
        <dbReference type="SAM" id="Phobius"/>
    </source>
</evidence>
<keyword evidence="6" id="KW-0067">ATP-binding</keyword>
<evidence type="ECO:0000256" key="9">
    <source>
        <dbReference type="SAM" id="MobiDB-lite"/>
    </source>
</evidence>
<feature type="compositionally biased region" description="Polar residues" evidence="9">
    <location>
        <begin position="41"/>
        <end position="55"/>
    </location>
</feature>
<feature type="transmembrane region" description="Helical" evidence="10">
    <location>
        <begin position="712"/>
        <end position="735"/>
    </location>
</feature>
<evidence type="ECO:0000256" key="1">
    <source>
        <dbReference type="ARBA" id="ARBA00004141"/>
    </source>
</evidence>
<dbReference type="EMBL" id="KZ678695">
    <property type="protein sequence ID" value="PSR76755.1"/>
    <property type="molecule type" value="Genomic_DNA"/>
</dbReference>
<feature type="domain" description="ABC transporter" evidence="11">
    <location>
        <begin position="206"/>
        <end position="457"/>
    </location>
</feature>
<dbReference type="Proteomes" id="UP000241462">
    <property type="component" value="Unassembled WGS sequence"/>
</dbReference>
<dbReference type="InterPro" id="IPR010929">
    <property type="entry name" value="PDR_CDR_ABC"/>
</dbReference>
<dbReference type="InterPro" id="IPR003439">
    <property type="entry name" value="ABC_transporter-like_ATP-bd"/>
</dbReference>
<feature type="region of interest" description="Disordered" evidence="9">
    <location>
        <begin position="1"/>
        <end position="109"/>
    </location>
</feature>
<evidence type="ECO:0000256" key="8">
    <source>
        <dbReference type="ARBA" id="ARBA00023136"/>
    </source>
</evidence>
<dbReference type="SMART" id="SM00382">
    <property type="entry name" value="AAA"/>
    <property type="match status" value="2"/>
</dbReference>
<comment type="subcellular location">
    <subcellularLocation>
        <location evidence="1">Membrane</location>
        <topology evidence="1">Multi-pass membrane protein</topology>
    </subcellularLocation>
</comment>
<dbReference type="PROSITE" id="PS50893">
    <property type="entry name" value="ABC_TRANSPORTER_2"/>
    <property type="match status" value="2"/>
</dbReference>
<dbReference type="FunFam" id="3.40.50.300:FF:000881">
    <property type="entry name" value="ABC multidrug transporter A-1"/>
    <property type="match status" value="1"/>
</dbReference>
<sequence length="1551" mass="172509">MSFTGGAFINNDRAAQTGGVPGLQRMTSHDINSDAVERKPSQASLRRTASKNTMSDTDDKVGARPPSDSHASAPATTINGDDDATAQGNKEGLNETTETDSDEDARETVRREEMVQNLARKYSNVSGAQGDHAFAIHSDDPNSPLNPSGDKFSARAWAKAILDLVSKEGASFRTSGVAFQNMNVFGFGAGTDFQKDVANIWLDVAASLRSIVGASSKRRIDILRQFDGIVNSGEMLVVLGPPGSGCSTFLKAISGEMNGIFMEEDAYLNYNGISASEMHKAHRGECIYTAEVDVHFPMLSVGDTLTFAARARAPRQIPGGLSKDVFTNHVRDVVMAMFGISHTINTRVGNEYVRGVSGGERKRVTISEATLSGAPLQCWDNSTRGLDSANAIEFCKTLRLQSELFGSTACVSIYQAPQSAYDLFDKAAVLYEGRQIFFGRADAAKEYFVNLGFECPARQTTPDFLTSMTSPRERIVRAGFENKAPRTPDEFAACWKNSQEFKQLQADIEVYKKEHPIDGPDAEKFRAHKRAQQSKGNRAKSPYTLDYVHQVQLCLWRGFKRLQGDPSLTIGALIGNTGMALIISSVFFNLQMTTSSFFQRGALLFFACLMNAFASALEILTLYAQRPIVEKHARYAMYHPSAEAVASMLCDLPYKIGNTIVFNLTLYFMSNLRREPGPFFFYLLTCFLATLAMSMIFRTIASTSRTLSQAMVPAAIIILGLVIFTGFVIPIDYMLDWCRWMNYIDPLAYAFEALMVNEFHNRDYACTVYVPSTLIPGYENVDPTNHICSAVGAVAGLDYINGDNYINLAFSYYHSHKWRNIGILIGFIIFFLCTYMISAEFVSEKKSKGEVLVFRLGHKPAFLEEQKGDAEGGKVTGGPIVSTRGEGTDSDKEAAFIEKQTSVFHWQDVCYEVNIKKETRQILNNVDGWVKPGTLTALMGVSGAGKTTLLDCLADRTSMGVITGQMLVDGHPRDASFQRKTGYVQQQDLHLQTTTVREALNFSALLRQPPHVPREEKLAYVDEVIKLLDMDEYADAVVGVPGEGLNVEQRKRLTIGVELAAKPPLLLFVDEPTSGLDSQTSWAILDLLEKLTKSGQAILCTIHQPSAMLFQRFDRLLFLAKGGRTVYFGDIGKNSKTMSSYFERNGAHPCPADANPAEWMLEAIGAAPGTESDIDWFKTWKESPECAEVHQELERLKEAGAHVATEDIAVHDKSSYREFAAPFSAQLREVLGRVFSQYWRTPSYIYSKAALCIGIALYIGLVFLNAPNSIQGLQNQMFAIFNILTVFGQLTQQQMPHFVVQRDLYEVRERPSKVYSWKVFMLSQIIVELPWNTLMAVFMFVCWYYPVGLYRNAEQAGQVHERGALIFLFLWAFLLFTSTFTDFVIAGFETAEAGGNIANLLFTLCLIFCGVLATPSSFPRFWIFMYRLSPFTYLVSGMLSASIANTNIVCAANEYLTFQPPSGQTCYEYMEAYIQLEGGYLQNNNATSDCSFCSVSESNVYLASVDTSYDDRWRNFGIMWAFIIFNVFAALGLYWLTRVPKAKKVKKDKKE</sequence>
<dbReference type="GO" id="GO:0005524">
    <property type="term" value="F:ATP binding"/>
    <property type="evidence" value="ECO:0007669"/>
    <property type="project" value="UniProtKB-KW"/>
</dbReference>
<dbReference type="SUPFAM" id="SSF52540">
    <property type="entry name" value="P-loop containing nucleoside triphosphate hydrolases"/>
    <property type="match status" value="2"/>
</dbReference>
<gene>
    <name evidence="12" type="ORF">BD289DRAFT_486767</name>
</gene>
<dbReference type="InterPro" id="IPR029481">
    <property type="entry name" value="ABC_trans_N"/>
</dbReference>
<evidence type="ECO:0000256" key="2">
    <source>
        <dbReference type="ARBA" id="ARBA00006012"/>
    </source>
</evidence>
<keyword evidence="8 10" id="KW-0472">Membrane</keyword>
<feature type="domain" description="ABC transporter" evidence="11">
    <location>
        <begin position="904"/>
        <end position="1146"/>
    </location>
</feature>
<dbReference type="Pfam" id="PF19055">
    <property type="entry name" value="ABC2_membrane_7"/>
    <property type="match status" value="1"/>
</dbReference>
<feature type="transmembrane region" description="Helical" evidence="10">
    <location>
        <begin position="1366"/>
        <end position="1388"/>
    </location>
</feature>
<dbReference type="InterPro" id="IPR013525">
    <property type="entry name" value="ABC2_TM"/>
</dbReference>
<keyword evidence="13" id="KW-1185">Reference proteome</keyword>
<dbReference type="FunCoup" id="A0A2T2ZU23">
    <property type="interactions" value="343"/>
</dbReference>
<keyword evidence="5" id="KW-0547">Nucleotide-binding</keyword>
<feature type="transmembrane region" description="Helical" evidence="10">
    <location>
        <begin position="1400"/>
        <end position="1423"/>
    </location>
</feature>
<feature type="region of interest" description="Disordered" evidence="9">
    <location>
        <begin position="868"/>
        <end position="888"/>
    </location>
</feature>
<dbReference type="Gene3D" id="3.40.50.300">
    <property type="entry name" value="P-loop containing nucleotide triphosphate hydrolases"/>
    <property type="match status" value="2"/>
</dbReference>
<protein>
    <submittedName>
        <fullName evidence="12">ABC-2 type transporter-domain-containing protein</fullName>
    </submittedName>
</protein>
<feature type="compositionally biased region" description="Basic and acidic residues" evidence="9">
    <location>
        <begin position="27"/>
        <end position="40"/>
    </location>
</feature>
<dbReference type="PANTHER" id="PTHR19241">
    <property type="entry name" value="ATP-BINDING CASSETTE TRANSPORTER"/>
    <property type="match status" value="1"/>
</dbReference>
<dbReference type="Pfam" id="PF06422">
    <property type="entry name" value="PDR_CDR"/>
    <property type="match status" value="2"/>
</dbReference>
<feature type="transmembrane region" description="Helical" evidence="10">
    <location>
        <begin position="1518"/>
        <end position="1537"/>
    </location>
</feature>
<feature type="transmembrane region" description="Helical" evidence="10">
    <location>
        <begin position="821"/>
        <end position="838"/>
    </location>
</feature>
<accession>A0A2T2ZU23</accession>
<dbReference type="InterPro" id="IPR034001">
    <property type="entry name" value="ABCG_PDR_1"/>
</dbReference>
<dbReference type="InterPro" id="IPR003593">
    <property type="entry name" value="AAA+_ATPase"/>
</dbReference>
<dbReference type="Pfam" id="PF14510">
    <property type="entry name" value="ABC_trans_N"/>
    <property type="match status" value="1"/>
</dbReference>
<evidence type="ECO:0000256" key="3">
    <source>
        <dbReference type="ARBA" id="ARBA00022448"/>
    </source>
</evidence>
<keyword evidence="7 10" id="KW-1133">Transmembrane helix</keyword>
<dbReference type="InterPro" id="IPR027417">
    <property type="entry name" value="P-loop_NTPase"/>
</dbReference>
<dbReference type="OrthoDB" id="245989at2759"/>
<evidence type="ECO:0000313" key="12">
    <source>
        <dbReference type="EMBL" id="PSR76755.1"/>
    </source>
</evidence>
<keyword evidence="4 10" id="KW-0812">Transmembrane</keyword>
<evidence type="ECO:0000256" key="4">
    <source>
        <dbReference type="ARBA" id="ARBA00022692"/>
    </source>
</evidence>
<comment type="similarity">
    <text evidence="2">Belongs to the ABC transporter superfamily. ABCG family. PDR (TC 3.A.1.205) subfamily.</text>
</comment>
<evidence type="ECO:0000256" key="7">
    <source>
        <dbReference type="ARBA" id="ARBA00022989"/>
    </source>
</evidence>
<feature type="transmembrane region" description="Helical" evidence="10">
    <location>
        <begin position="1244"/>
        <end position="1264"/>
    </location>
</feature>
<dbReference type="Pfam" id="PF01061">
    <property type="entry name" value="ABC2_membrane"/>
    <property type="match status" value="2"/>
</dbReference>
<dbReference type="FunFam" id="3.40.50.300:FF:000054">
    <property type="entry name" value="ABC multidrug transporter atrF"/>
    <property type="match status" value="1"/>
</dbReference>
<dbReference type="GO" id="GO:0016020">
    <property type="term" value="C:membrane"/>
    <property type="evidence" value="ECO:0007669"/>
    <property type="project" value="UniProtKB-SubCell"/>
</dbReference>
<proteinExistence type="inferred from homology"/>
<reference evidence="12 13" key="1">
    <citation type="journal article" date="2018" name="Mycol. Prog.">
        <title>Coniella lustricola, a new species from submerged detritus.</title>
        <authorList>
            <person name="Raudabaugh D.B."/>
            <person name="Iturriaga T."/>
            <person name="Carver A."/>
            <person name="Mondo S."/>
            <person name="Pangilinan J."/>
            <person name="Lipzen A."/>
            <person name="He G."/>
            <person name="Amirebrahimi M."/>
            <person name="Grigoriev I.V."/>
            <person name="Miller A.N."/>
        </authorList>
    </citation>
    <scope>NUCLEOTIDE SEQUENCE [LARGE SCALE GENOMIC DNA]</scope>
    <source>
        <strain evidence="12 13">B22-T-1</strain>
    </source>
</reference>
<name>A0A2T2ZU23_9PEZI</name>
<feature type="transmembrane region" description="Helical" evidence="10">
    <location>
        <begin position="644"/>
        <end position="667"/>
    </location>
</feature>
<feature type="transmembrane region" description="Helical" evidence="10">
    <location>
        <begin position="602"/>
        <end position="624"/>
    </location>
</feature>
<feature type="transmembrane region" description="Helical" evidence="10">
    <location>
        <begin position="679"/>
        <end position="700"/>
    </location>
</feature>
<organism evidence="12 13">
    <name type="scientific">Coniella lustricola</name>
    <dbReference type="NCBI Taxonomy" id="2025994"/>
    <lineage>
        <taxon>Eukaryota</taxon>
        <taxon>Fungi</taxon>
        <taxon>Dikarya</taxon>
        <taxon>Ascomycota</taxon>
        <taxon>Pezizomycotina</taxon>
        <taxon>Sordariomycetes</taxon>
        <taxon>Sordariomycetidae</taxon>
        <taxon>Diaporthales</taxon>
        <taxon>Schizoparmaceae</taxon>
        <taxon>Coniella</taxon>
    </lineage>
</organism>
<keyword evidence="3" id="KW-0813">Transport</keyword>
<dbReference type="GO" id="GO:0140359">
    <property type="term" value="F:ABC-type transporter activity"/>
    <property type="evidence" value="ECO:0007669"/>
    <property type="project" value="InterPro"/>
</dbReference>
<feature type="transmembrane region" description="Helical" evidence="10">
    <location>
        <begin position="1319"/>
        <end position="1346"/>
    </location>
</feature>
<dbReference type="Pfam" id="PF00005">
    <property type="entry name" value="ABC_tran"/>
    <property type="match status" value="2"/>
</dbReference>
<dbReference type="InParanoid" id="A0A2T2ZU23"/>
<dbReference type="InterPro" id="IPR034003">
    <property type="entry name" value="ABCG_PDR_2"/>
</dbReference>